<feature type="transmembrane region" description="Helical" evidence="1">
    <location>
        <begin position="107"/>
        <end position="130"/>
    </location>
</feature>
<sequence length="370" mass="40926">MRHDPQTTPPANVRVVDPVPYAPTPRERVRLFLKKHGRKLWWLHSAYALGLGITVVVFAKKGFDHARWLAFSLGAAWLLVVLFFRLHGSGKAQAPIHTAGTKHKLRFFAMTYALKNLYQGMLFFLLPFYWKSTTFWAPNAWFVVVLGLCALLSTLDIVFDRIVFRFRALAAVFHAVTLFGCLNLVVPALFPETRTLTSLLVATAITTLGFFTIHLESRLLRDKRWLLVLGLSLVGSVSLVYAGRTAIPPVPMYVSHGAVGPIVLPDGRLGMEVSVLDASVIDKLIAITDVVAPGGKGDSLVHVWKHDGNEVHRATENTSHVVEPSAKGTVRLRSALTDRQLPAWLGGHWSVDVETLDGQLVGRVSFTVTE</sequence>
<name>A0A0K1QFU7_9BACT</name>
<dbReference type="AlphaFoldDB" id="A0A0K1QFU7"/>
<evidence type="ECO:0000313" key="4">
    <source>
        <dbReference type="EMBL" id="AKV04639.1"/>
    </source>
</evidence>
<feature type="transmembrane region" description="Helical" evidence="1">
    <location>
        <begin position="196"/>
        <end position="213"/>
    </location>
</feature>
<feature type="transmembrane region" description="Helical" evidence="1">
    <location>
        <begin position="136"/>
        <end position="159"/>
    </location>
</feature>
<dbReference type="Pfam" id="PF11141">
    <property type="entry name" value="DUF2914"/>
    <property type="match status" value="1"/>
</dbReference>
<feature type="transmembrane region" description="Helical" evidence="1">
    <location>
        <begin position="65"/>
        <end position="86"/>
    </location>
</feature>
<feature type="transmembrane region" description="Helical" evidence="1">
    <location>
        <begin position="225"/>
        <end position="243"/>
    </location>
</feature>
<feature type="domain" description="DUF2914" evidence="2">
    <location>
        <begin position="299"/>
        <end position="368"/>
    </location>
</feature>
<keyword evidence="5" id="KW-1185">Reference proteome</keyword>
<dbReference type="Proteomes" id="UP000064967">
    <property type="component" value="Chromosome"/>
</dbReference>
<evidence type="ECO:0000259" key="3">
    <source>
        <dbReference type="Pfam" id="PF19346"/>
    </source>
</evidence>
<keyword evidence="1" id="KW-0472">Membrane</keyword>
<dbReference type="KEGG" id="llu:AKJ09_11302"/>
<feature type="transmembrane region" description="Helical" evidence="1">
    <location>
        <begin position="171"/>
        <end position="190"/>
    </location>
</feature>
<accession>A0A0K1QFU7</accession>
<evidence type="ECO:0000256" key="1">
    <source>
        <dbReference type="SAM" id="Phobius"/>
    </source>
</evidence>
<proteinExistence type="predicted"/>
<feature type="domain" description="DUF5924" evidence="3">
    <location>
        <begin position="38"/>
        <end position="261"/>
    </location>
</feature>
<keyword evidence="1" id="KW-1133">Transmembrane helix</keyword>
<gene>
    <name evidence="4" type="ORF">AKJ09_11302</name>
</gene>
<dbReference type="InterPro" id="IPR045968">
    <property type="entry name" value="DUF5924"/>
</dbReference>
<feature type="transmembrane region" description="Helical" evidence="1">
    <location>
        <begin position="40"/>
        <end position="59"/>
    </location>
</feature>
<keyword evidence="1" id="KW-0812">Transmembrane</keyword>
<dbReference type="EMBL" id="CP012333">
    <property type="protein sequence ID" value="AKV04639.1"/>
    <property type="molecule type" value="Genomic_DNA"/>
</dbReference>
<evidence type="ECO:0000313" key="5">
    <source>
        <dbReference type="Proteomes" id="UP000064967"/>
    </source>
</evidence>
<dbReference type="OrthoDB" id="5486136at2"/>
<dbReference type="RefSeq" id="WP_146655228.1">
    <property type="nucleotide sequence ID" value="NZ_CP012333.1"/>
</dbReference>
<evidence type="ECO:0000259" key="2">
    <source>
        <dbReference type="Pfam" id="PF11141"/>
    </source>
</evidence>
<reference evidence="4 5" key="1">
    <citation type="submission" date="2015-08" db="EMBL/GenBank/DDBJ databases">
        <authorList>
            <person name="Babu N.S."/>
            <person name="Beckwith C.J."/>
            <person name="Beseler K.G."/>
            <person name="Brison A."/>
            <person name="Carone J.V."/>
            <person name="Caskin T.P."/>
            <person name="Diamond M."/>
            <person name="Durham M.E."/>
            <person name="Foxe J.M."/>
            <person name="Go M."/>
            <person name="Henderson B.A."/>
            <person name="Jones I.B."/>
            <person name="McGettigan J.A."/>
            <person name="Micheletti S.J."/>
            <person name="Nasrallah M.E."/>
            <person name="Ortiz D."/>
            <person name="Piller C.R."/>
            <person name="Privatt S.R."/>
            <person name="Schneider S.L."/>
            <person name="Sharp S."/>
            <person name="Smith T.C."/>
            <person name="Stanton J.D."/>
            <person name="Ullery H.E."/>
            <person name="Wilson R.J."/>
            <person name="Serrano M.G."/>
            <person name="Buck G."/>
            <person name="Lee V."/>
            <person name="Wang Y."/>
            <person name="Carvalho R."/>
            <person name="Voegtly L."/>
            <person name="Shi R."/>
            <person name="Duckworth R."/>
            <person name="Johnson A."/>
            <person name="Loviza R."/>
            <person name="Walstead R."/>
            <person name="Shah Z."/>
            <person name="Kiflezghi M."/>
            <person name="Wade K."/>
            <person name="Ball S.L."/>
            <person name="Bradley K.W."/>
            <person name="Asai D.J."/>
            <person name="Bowman C.A."/>
            <person name="Russell D.A."/>
            <person name="Pope W.H."/>
            <person name="Jacobs-Sera D."/>
            <person name="Hendrix R.W."/>
            <person name="Hatfull G.F."/>
        </authorList>
    </citation>
    <scope>NUCLEOTIDE SEQUENCE [LARGE SCALE GENOMIC DNA]</scope>
    <source>
        <strain evidence="4 5">DSM 27648</strain>
    </source>
</reference>
<dbReference type="Pfam" id="PF19346">
    <property type="entry name" value="DUF5924"/>
    <property type="match status" value="1"/>
</dbReference>
<dbReference type="STRING" id="1391654.AKJ09_11302"/>
<organism evidence="4 5">
    <name type="scientific">Labilithrix luteola</name>
    <dbReference type="NCBI Taxonomy" id="1391654"/>
    <lineage>
        <taxon>Bacteria</taxon>
        <taxon>Pseudomonadati</taxon>
        <taxon>Myxococcota</taxon>
        <taxon>Polyangia</taxon>
        <taxon>Polyangiales</taxon>
        <taxon>Labilitrichaceae</taxon>
        <taxon>Labilithrix</taxon>
    </lineage>
</organism>
<protein>
    <submittedName>
        <fullName evidence="4">Membrane protein, putative</fullName>
    </submittedName>
</protein>
<dbReference type="InterPro" id="IPR022606">
    <property type="entry name" value="DUF2914"/>
</dbReference>